<reference evidence="1" key="1">
    <citation type="journal article" date="2014" name="Front. Microbiol.">
        <title>High frequency of phylogenetically diverse reductive dehalogenase-homologous genes in deep subseafloor sedimentary metagenomes.</title>
        <authorList>
            <person name="Kawai M."/>
            <person name="Futagami T."/>
            <person name="Toyoda A."/>
            <person name="Takaki Y."/>
            <person name="Nishi S."/>
            <person name="Hori S."/>
            <person name="Arai W."/>
            <person name="Tsubouchi T."/>
            <person name="Morono Y."/>
            <person name="Uchiyama I."/>
            <person name="Ito T."/>
            <person name="Fujiyama A."/>
            <person name="Inagaki F."/>
            <person name="Takami H."/>
        </authorList>
    </citation>
    <scope>NUCLEOTIDE SEQUENCE</scope>
    <source>
        <strain evidence="1">Expedition CK06-06</strain>
    </source>
</reference>
<accession>X1QEQ4</accession>
<dbReference type="EMBL" id="BARV01039027">
    <property type="protein sequence ID" value="GAI53311.1"/>
    <property type="molecule type" value="Genomic_DNA"/>
</dbReference>
<sequence length="123" mass="14804">MKIFREISRLPEFEKDIKKLLKRFKTLEDDLRIFIKNELNLYHKLKIDNKGVFQVPGLKIKGPKIYKAKKFACRSLKGKGVQSGMRVIYAYFEEQDKIELIEIYYKGDKENDDRERILEYYTC</sequence>
<evidence type="ECO:0000313" key="1">
    <source>
        <dbReference type="EMBL" id="GAI53311.1"/>
    </source>
</evidence>
<proteinExistence type="predicted"/>
<protein>
    <submittedName>
        <fullName evidence="1">Uncharacterized protein</fullName>
    </submittedName>
</protein>
<name>X1QEQ4_9ZZZZ</name>
<organism evidence="1">
    <name type="scientific">marine sediment metagenome</name>
    <dbReference type="NCBI Taxonomy" id="412755"/>
    <lineage>
        <taxon>unclassified sequences</taxon>
        <taxon>metagenomes</taxon>
        <taxon>ecological metagenomes</taxon>
    </lineage>
</organism>
<dbReference type="AlphaFoldDB" id="X1QEQ4"/>
<gene>
    <name evidence="1" type="ORF">S06H3_59942</name>
</gene>
<comment type="caution">
    <text evidence="1">The sequence shown here is derived from an EMBL/GenBank/DDBJ whole genome shotgun (WGS) entry which is preliminary data.</text>
</comment>